<keyword evidence="1" id="KW-0812">Transmembrane</keyword>
<dbReference type="CDD" id="cd07341">
    <property type="entry name" value="M56_BlaR1_MecR1_like"/>
    <property type="match status" value="1"/>
</dbReference>
<dbReference type="PANTHER" id="PTHR34978:SF3">
    <property type="entry name" value="SLR0241 PROTEIN"/>
    <property type="match status" value="1"/>
</dbReference>
<organism evidence="3 4">
    <name type="scientific">Paenibacillus agri</name>
    <dbReference type="NCBI Taxonomy" id="2744309"/>
    <lineage>
        <taxon>Bacteria</taxon>
        <taxon>Bacillati</taxon>
        <taxon>Bacillota</taxon>
        <taxon>Bacilli</taxon>
        <taxon>Bacillales</taxon>
        <taxon>Paenibacillaceae</taxon>
        <taxon>Paenibacillus</taxon>
    </lineage>
</organism>
<dbReference type="InterPro" id="IPR052173">
    <property type="entry name" value="Beta-lactam_resp_regulator"/>
</dbReference>
<keyword evidence="1" id="KW-1133">Transmembrane helix</keyword>
<protein>
    <submittedName>
        <fullName evidence="3">M56 family metallopeptidase</fullName>
    </submittedName>
</protein>
<dbReference type="EMBL" id="JABWCS010000219">
    <property type="protein sequence ID" value="NUU63574.1"/>
    <property type="molecule type" value="Genomic_DNA"/>
</dbReference>
<comment type="caution">
    <text evidence="3">The sequence shown here is derived from an EMBL/GenBank/DDBJ whole genome shotgun (WGS) entry which is preliminary data.</text>
</comment>
<gene>
    <name evidence="3" type="ORF">HPT30_24740</name>
</gene>
<evidence type="ECO:0000259" key="2">
    <source>
        <dbReference type="Pfam" id="PF05569"/>
    </source>
</evidence>
<evidence type="ECO:0000313" key="4">
    <source>
        <dbReference type="Proteomes" id="UP000564806"/>
    </source>
</evidence>
<keyword evidence="4" id="KW-1185">Reference proteome</keyword>
<keyword evidence="1" id="KW-0472">Membrane</keyword>
<name>A0A850EVU1_9BACL</name>
<proteinExistence type="predicted"/>
<reference evidence="3" key="1">
    <citation type="submission" date="2020-06" db="EMBL/GenBank/DDBJ databases">
        <title>Paenibacillus sp. nov., isolated from soil.</title>
        <authorList>
            <person name="Seo Y.L."/>
        </authorList>
    </citation>
    <scope>NUCLEOTIDE SEQUENCE [LARGE SCALE GENOMIC DNA]</scope>
    <source>
        <strain evidence="3">JW14</strain>
    </source>
</reference>
<dbReference type="Pfam" id="PF05569">
    <property type="entry name" value="Peptidase_M56"/>
    <property type="match status" value="1"/>
</dbReference>
<accession>A0A850EVU1</accession>
<evidence type="ECO:0000256" key="1">
    <source>
        <dbReference type="SAM" id="Phobius"/>
    </source>
</evidence>
<evidence type="ECO:0000313" key="3">
    <source>
        <dbReference type="EMBL" id="NUU63574.1"/>
    </source>
</evidence>
<feature type="transmembrane region" description="Helical" evidence="1">
    <location>
        <begin position="34"/>
        <end position="53"/>
    </location>
</feature>
<feature type="transmembrane region" description="Helical" evidence="1">
    <location>
        <begin position="118"/>
        <end position="136"/>
    </location>
</feature>
<dbReference type="RefSeq" id="WP_175373962.1">
    <property type="nucleotide sequence ID" value="NZ_JABWCS010000219.1"/>
</dbReference>
<feature type="domain" description="Peptidase M56" evidence="2">
    <location>
        <begin position="5"/>
        <end position="288"/>
    </location>
</feature>
<feature type="transmembrane region" description="Helical" evidence="1">
    <location>
        <begin position="298"/>
        <end position="320"/>
    </location>
</feature>
<sequence length="605" mass="68389">MISWLLATTLTGGLITVLILLFKRKLIKRLGTAGYYLTSVIMLTLFIIPWHQVFPSDFSSQILNNSLEMIHNQEVVRVNEKVPSADPPPSEHILSPQLEATSIEHASPLLSKLIDLPALWAGGCLIMLSRYFVSYYRFKRKVLAHKPAFIDHIGRLNIVTSKYVLSPLIIGFFKPVIVIPEQQISESNCHLAILHEWNHYRQGDAWIKLLAVVINSIHWFNPVTYLMLANLSEACEYACDEKVTRKMSIDDKRAYSEMILAFASRSTPALSSNLAKSKKQLLRRFELIMSPVSKGQGYLGVLLVTAMTAASLLITTMVFAESPKTKTQYVGEMFTYYNVYSTLDQNIKSTFGLGNIGVIDGPFCIDANGLKVDYYNRTEPYYMINRSWKLKDNALEQKVLSIDGKNVTVAFTKETAAYQDDSVIEKMVRNQIEYELTYKNTKWNHDHLAFINEVISQGMMVVQNVTEPKDFKFIMSTEKNGDQWGMKPLTRYDAKTKVKSIFNQKVKLAANINGKQGKQIGDSFVIKNGETLAIDFKKTTDSMPQIYFSVINVRTGKPVMDDNYLGSGNRFIFIPGKQSVNSTFKVIMSGEGGSDTGEVEIFTYK</sequence>
<dbReference type="PANTHER" id="PTHR34978">
    <property type="entry name" value="POSSIBLE SENSOR-TRANSDUCER PROTEIN BLAR"/>
    <property type="match status" value="1"/>
</dbReference>
<dbReference type="Proteomes" id="UP000564806">
    <property type="component" value="Unassembled WGS sequence"/>
</dbReference>
<dbReference type="InterPro" id="IPR008756">
    <property type="entry name" value="Peptidase_M56"/>
</dbReference>
<dbReference type="AlphaFoldDB" id="A0A850EVU1"/>
<feature type="transmembrane region" description="Helical" evidence="1">
    <location>
        <begin position="6"/>
        <end position="22"/>
    </location>
</feature>